<dbReference type="InterPro" id="IPR001312">
    <property type="entry name" value="Hexokinase"/>
</dbReference>
<evidence type="ECO:0000259" key="12">
    <source>
        <dbReference type="Pfam" id="PF00349"/>
    </source>
</evidence>
<evidence type="ECO:0000313" key="15">
    <source>
        <dbReference type="Proteomes" id="UP000825935"/>
    </source>
</evidence>
<dbReference type="InterPro" id="IPR019807">
    <property type="entry name" value="Hexokinase_BS"/>
</dbReference>
<dbReference type="PROSITE" id="PS00378">
    <property type="entry name" value="HEXOKINASE_1"/>
    <property type="match status" value="1"/>
</dbReference>
<dbReference type="GO" id="GO:0005524">
    <property type="term" value="F:ATP binding"/>
    <property type="evidence" value="ECO:0007669"/>
    <property type="project" value="UniProtKB-UniRule"/>
</dbReference>
<feature type="domain" description="Hexokinase N-terminal" evidence="12">
    <location>
        <begin position="1"/>
        <end position="105"/>
    </location>
</feature>
<dbReference type="EMBL" id="CM035433">
    <property type="protein sequence ID" value="KAH7294021.1"/>
    <property type="molecule type" value="Genomic_DNA"/>
</dbReference>
<dbReference type="Gene3D" id="3.40.367.20">
    <property type="match status" value="1"/>
</dbReference>
<keyword evidence="8 11" id="KW-0324">Glycolysis</keyword>
<comment type="catalytic activity">
    <reaction evidence="10">
        <text>D-fructose + ATP = D-fructose 6-phosphate + ADP + H(+)</text>
        <dbReference type="Rhea" id="RHEA:16125"/>
        <dbReference type="ChEBI" id="CHEBI:15378"/>
        <dbReference type="ChEBI" id="CHEBI:30616"/>
        <dbReference type="ChEBI" id="CHEBI:37721"/>
        <dbReference type="ChEBI" id="CHEBI:61527"/>
        <dbReference type="ChEBI" id="CHEBI:456216"/>
        <dbReference type="EC" id="2.7.1.1"/>
    </reaction>
    <physiologicalReaction direction="left-to-right" evidence="10">
        <dbReference type="Rhea" id="RHEA:16126"/>
    </physiologicalReaction>
</comment>
<comment type="caution">
    <text evidence="14">The sequence shown here is derived from an EMBL/GenBank/DDBJ whole genome shotgun (WGS) entry which is preliminary data.</text>
</comment>
<dbReference type="InterPro" id="IPR022673">
    <property type="entry name" value="Hexokinase_C"/>
</dbReference>
<dbReference type="GO" id="GO:0008865">
    <property type="term" value="F:fructokinase activity"/>
    <property type="evidence" value="ECO:0007669"/>
    <property type="project" value="TreeGrafter"/>
</dbReference>
<evidence type="ECO:0000256" key="4">
    <source>
        <dbReference type="ARBA" id="ARBA00022679"/>
    </source>
</evidence>
<reference evidence="14" key="1">
    <citation type="submission" date="2021-08" db="EMBL/GenBank/DDBJ databases">
        <title>WGS assembly of Ceratopteris richardii.</title>
        <authorList>
            <person name="Marchant D.B."/>
            <person name="Chen G."/>
            <person name="Jenkins J."/>
            <person name="Shu S."/>
            <person name="Leebens-Mack J."/>
            <person name="Grimwood J."/>
            <person name="Schmutz J."/>
            <person name="Soltis P."/>
            <person name="Soltis D."/>
            <person name="Chen Z.-H."/>
        </authorList>
    </citation>
    <scope>NUCLEOTIDE SEQUENCE</scope>
    <source>
        <strain evidence="14">Whitten #5841</strain>
        <tissue evidence="14">Leaf</tissue>
    </source>
</reference>
<keyword evidence="4 11" id="KW-0808">Transferase</keyword>
<evidence type="ECO:0000256" key="7">
    <source>
        <dbReference type="ARBA" id="ARBA00022840"/>
    </source>
</evidence>
<dbReference type="AlphaFoldDB" id="A0A8T2RDU0"/>
<evidence type="ECO:0000256" key="10">
    <source>
        <dbReference type="ARBA" id="ARBA00047905"/>
    </source>
</evidence>
<comment type="pathway">
    <text evidence="1">Carbohydrate degradation; glycolysis; D-glyceraldehyde 3-phosphate and glycerone phosphate from D-glucose: step 1/4.</text>
</comment>
<dbReference type="InterPro" id="IPR043129">
    <property type="entry name" value="ATPase_NBD"/>
</dbReference>
<dbReference type="GO" id="GO:0005536">
    <property type="term" value="F:D-glucose binding"/>
    <property type="evidence" value="ECO:0007669"/>
    <property type="project" value="InterPro"/>
</dbReference>
<evidence type="ECO:0000256" key="11">
    <source>
        <dbReference type="RuleBase" id="RU362007"/>
    </source>
</evidence>
<dbReference type="PANTHER" id="PTHR19443">
    <property type="entry name" value="HEXOKINASE"/>
    <property type="match status" value="1"/>
</dbReference>
<dbReference type="Pfam" id="PF00349">
    <property type="entry name" value="Hexokinase_1"/>
    <property type="match status" value="1"/>
</dbReference>
<dbReference type="PANTHER" id="PTHR19443:SF16">
    <property type="entry name" value="HEXOKINASE TYPE 1-RELATED"/>
    <property type="match status" value="1"/>
</dbReference>
<evidence type="ECO:0000256" key="6">
    <source>
        <dbReference type="ARBA" id="ARBA00022777"/>
    </source>
</evidence>
<dbReference type="GO" id="GO:0001678">
    <property type="term" value="P:intracellular glucose homeostasis"/>
    <property type="evidence" value="ECO:0007669"/>
    <property type="project" value="InterPro"/>
</dbReference>
<protein>
    <recommendedName>
        <fullName evidence="11">Phosphotransferase</fullName>
        <ecNumber evidence="11">2.7.1.-</ecNumber>
    </recommendedName>
</protein>
<feature type="domain" description="Hexokinase C-terminal" evidence="13">
    <location>
        <begin position="112"/>
        <end position="360"/>
    </location>
</feature>
<keyword evidence="5 11" id="KW-0547">Nucleotide-binding</keyword>
<dbReference type="FunFam" id="3.40.367.20:FF:000003">
    <property type="entry name" value="Phosphotransferase"/>
    <property type="match status" value="1"/>
</dbReference>
<dbReference type="PROSITE" id="PS51748">
    <property type="entry name" value="HEXOKINASE_2"/>
    <property type="match status" value="1"/>
</dbReference>
<dbReference type="Pfam" id="PF03727">
    <property type="entry name" value="Hexokinase_2"/>
    <property type="match status" value="1"/>
</dbReference>
<dbReference type="GO" id="GO:0005829">
    <property type="term" value="C:cytosol"/>
    <property type="evidence" value="ECO:0007669"/>
    <property type="project" value="TreeGrafter"/>
</dbReference>
<evidence type="ECO:0000256" key="5">
    <source>
        <dbReference type="ARBA" id="ARBA00022741"/>
    </source>
</evidence>
<dbReference type="OrthoDB" id="419537at2759"/>
<gene>
    <name evidence="14" type="ORF">KP509_28G052900</name>
</gene>
<dbReference type="InterPro" id="IPR022672">
    <property type="entry name" value="Hexokinase_N"/>
</dbReference>
<name>A0A8T2RDU0_CERRI</name>
<dbReference type="GO" id="GO:0006006">
    <property type="term" value="P:glucose metabolic process"/>
    <property type="evidence" value="ECO:0007669"/>
    <property type="project" value="TreeGrafter"/>
</dbReference>
<sequence>MVGTNEELFDYIATKLAHFVEKEGDGFHPRPGQDRELGFTFSFPVKQLSIDSGCLLKWTKGFAISDGIGKDVVQSLQEAMKKQGVNMRVAALVNDTVGTLAGARYWNEDVMMAVILGTGTNACYVERAEAITKYQGETPKSGTMVINMEWGNFWSSLLPKTSYDEDLDSESLNPGEQGFEKLISGMYLGDIVRRVLLRMSEESFLFGTEVPPSLFKQFVLRTPDLSKMHQDESSDLREVGRILKHALGIANTPLKVRKIVVELCDLVTERGAKLCGAGIVGVLKKIGRDGSTAGSRAKSESGRAKKTVVAMDGGLYEHYPNFRRYLKETVEDLLGEEAYANVSVELSKDGSGIGAALLAASHSKYN</sequence>
<dbReference type="GO" id="GO:0005739">
    <property type="term" value="C:mitochondrion"/>
    <property type="evidence" value="ECO:0007669"/>
    <property type="project" value="TreeGrafter"/>
</dbReference>
<dbReference type="Proteomes" id="UP000825935">
    <property type="component" value="Chromosome 28"/>
</dbReference>
<dbReference type="SUPFAM" id="SSF53067">
    <property type="entry name" value="Actin-like ATPase domain"/>
    <property type="match status" value="2"/>
</dbReference>
<dbReference type="PRINTS" id="PR00475">
    <property type="entry name" value="HEXOKINASE"/>
</dbReference>
<keyword evidence="7 11" id="KW-0067">ATP-binding</keyword>
<proteinExistence type="inferred from homology"/>
<keyword evidence="6 11" id="KW-0418">Kinase</keyword>
<dbReference type="Gene3D" id="3.30.420.40">
    <property type="match status" value="1"/>
</dbReference>
<evidence type="ECO:0000256" key="9">
    <source>
        <dbReference type="ARBA" id="ARBA00044613"/>
    </source>
</evidence>
<evidence type="ECO:0000256" key="2">
    <source>
        <dbReference type="ARBA" id="ARBA00005028"/>
    </source>
</evidence>
<organism evidence="14 15">
    <name type="scientific">Ceratopteris richardii</name>
    <name type="common">Triangle waterfern</name>
    <dbReference type="NCBI Taxonomy" id="49495"/>
    <lineage>
        <taxon>Eukaryota</taxon>
        <taxon>Viridiplantae</taxon>
        <taxon>Streptophyta</taxon>
        <taxon>Embryophyta</taxon>
        <taxon>Tracheophyta</taxon>
        <taxon>Polypodiopsida</taxon>
        <taxon>Polypodiidae</taxon>
        <taxon>Polypodiales</taxon>
        <taxon>Pteridineae</taxon>
        <taxon>Pteridaceae</taxon>
        <taxon>Parkerioideae</taxon>
        <taxon>Ceratopteris</taxon>
    </lineage>
</organism>
<comment type="pathway">
    <text evidence="2">Carbohydrate metabolism; hexose metabolism.</text>
</comment>
<evidence type="ECO:0000256" key="3">
    <source>
        <dbReference type="ARBA" id="ARBA00009225"/>
    </source>
</evidence>
<keyword evidence="15" id="KW-1185">Reference proteome</keyword>
<dbReference type="GO" id="GO:0004340">
    <property type="term" value="F:glucokinase activity"/>
    <property type="evidence" value="ECO:0007669"/>
    <property type="project" value="TreeGrafter"/>
</dbReference>
<comment type="similarity">
    <text evidence="3 11">Belongs to the hexokinase family.</text>
</comment>
<dbReference type="GO" id="GO:0006096">
    <property type="term" value="P:glycolytic process"/>
    <property type="evidence" value="ECO:0007669"/>
    <property type="project" value="UniProtKB-KW"/>
</dbReference>
<evidence type="ECO:0000256" key="8">
    <source>
        <dbReference type="ARBA" id="ARBA00023152"/>
    </source>
</evidence>
<dbReference type="CDD" id="cd24020">
    <property type="entry name" value="ASKHA_NBD_HK_plant"/>
    <property type="match status" value="1"/>
</dbReference>
<comment type="catalytic activity">
    <reaction evidence="9">
        <text>a D-hexose + ATP = a D-hexose 6-phosphate + ADP + H(+)</text>
        <dbReference type="Rhea" id="RHEA:22740"/>
        <dbReference type="ChEBI" id="CHEBI:4194"/>
        <dbReference type="ChEBI" id="CHEBI:15378"/>
        <dbReference type="ChEBI" id="CHEBI:30616"/>
        <dbReference type="ChEBI" id="CHEBI:229467"/>
        <dbReference type="ChEBI" id="CHEBI:456216"/>
        <dbReference type="EC" id="2.7.1.1"/>
    </reaction>
    <physiologicalReaction direction="left-to-right" evidence="9">
        <dbReference type="Rhea" id="RHEA:22741"/>
    </physiologicalReaction>
</comment>
<accession>A0A8T2RDU0</accession>
<evidence type="ECO:0000313" key="14">
    <source>
        <dbReference type="EMBL" id="KAH7294021.1"/>
    </source>
</evidence>
<dbReference type="OMA" id="FMAINCE"/>
<dbReference type="EC" id="2.7.1.-" evidence="11"/>
<evidence type="ECO:0000256" key="1">
    <source>
        <dbReference type="ARBA" id="ARBA00004888"/>
    </source>
</evidence>
<evidence type="ECO:0000259" key="13">
    <source>
        <dbReference type="Pfam" id="PF03727"/>
    </source>
</evidence>